<dbReference type="Proteomes" id="UP000663419">
    <property type="component" value="Chromosome 5"/>
</dbReference>
<sequence length="117" mass="13730">MAQISLQRYSPRIPCKCVSLSVYELGLLLTPLLSHTRNYELRASFISVYLHQLFFCHTSSTTIRLARSKHKFPTLLGFRTQNYQSFPFISLLLRRFPSPPWHRGHLLDLEPRDLNVE</sequence>
<organism evidence="1 2">
    <name type="scientific">Ajellomyces capsulatus (strain H88)</name>
    <name type="common">Darling's disease fungus</name>
    <name type="synonym">Histoplasma capsulatum</name>
    <dbReference type="NCBI Taxonomy" id="544711"/>
    <lineage>
        <taxon>Eukaryota</taxon>
        <taxon>Fungi</taxon>
        <taxon>Dikarya</taxon>
        <taxon>Ascomycota</taxon>
        <taxon>Pezizomycotina</taxon>
        <taxon>Eurotiomycetes</taxon>
        <taxon>Eurotiomycetidae</taxon>
        <taxon>Onygenales</taxon>
        <taxon>Ajellomycetaceae</taxon>
        <taxon>Histoplasma</taxon>
    </lineage>
</organism>
<accession>A0A8A1LVV3</accession>
<evidence type="ECO:0000313" key="2">
    <source>
        <dbReference type="Proteomes" id="UP000663419"/>
    </source>
</evidence>
<reference evidence="1" key="1">
    <citation type="submission" date="2021-01" db="EMBL/GenBank/DDBJ databases">
        <title>Chromosome-level genome assembly of a human fungal pathogen reveals clustering of transcriptionally co-regulated genes.</title>
        <authorList>
            <person name="Voorhies M."/>
            <person name="Cohen S."/>
            <person name="Shea T.P."/>
            <person name="Petrus S."/>
            <person name="Munoz J.F."/>
            <person name="Poplawski S."/>
            <person name="Goldman W.E."/>
            <person name="Michael T."/>
            <person name="Cuomo C.A."/>
            <person name="Sil A."/>
            <person name="Beyhan S."/>
        </authorList>
    </citation>
    <scope>NUCLEOTIDE SEQUENCE</scope>
    <source>
        <strain evidence="1">H88</strain>
    </source>
</reference>
<name>A0A8A1LVV3_AJEC8</name>
<proteinExistence type="predicted"/>
<gene>
    <name evidence="1" type="ORF">I7I53_04429</name>
</gene>
<protein>
    <submittedName>
        <fullName evidence="1">Isoflavone reductase</fullName>
    </submittedName>
</protein>
<dbReference type="EMBL" id="CP069106">
    <property type="protein sequence ID" value="QSS56262.1"/>
    <property type="molecule type" value="Genomic_DNA"/>
</dbReference>
<dbReference type="VEuPathDB" id="FungiDB:I7I53_04429"/>
<evidence type="ECO:0000313" key="1">
    <source>
        <dbReference type="EMBL" id="QSS56262.1"/>
    </source>
</evidence>
<dbReference type="AlphaFoldDB" id="A0A8A1LVV3"/>